<dbReference type="InterPro" id="IPR038097">
    <property type="entry name" value="Ribosomal_eL36_sf"/>
</dbReference>
<dbReference type="GO" id="GO:0005840">
    <property type="term" value="C:ribosome"/>
    <property type="evidence" value="ECO:0007669"/>
    <property type="project" value="UniProtKB-KW"/>
</dbReference>
<evidence type="ECO:0000256" key="4">
    <source>
        <dbReference type="RuleBase" id="RU000665"/>
    </source>
</evidence>
<comment type="similarity">
    <text evidence="1 4">Belongs to the eukaryotic ribosomal protein eL36 family.</text>
</comment>
<name>A0AAW1TC17_9CHLO</name>
<dbReference type="PROSITE" id="PS01190">
    <property type="entry name" value="RIBOSOMAL_L36E"/>
    <property type="match status" value="1"/>
</dbReference>
<dbReference type="Proteomes" id="UP001485043">
    <property type="component" value="Unassembled WGS sequence"/>
</dbReference>
<dbReference type="Gene3D" id="1.10.10.1760">
    <property type="entry name" value="60S ribosomal protein L36"/>
    <property type="match status" value="1"/>
</dbReference>
<keyword evidence="6" id="KW-1185">Reference proteome</keyword>
<dbReference type="PANTHER" id="PTHR10114">
    <property type="entry name" value="60S RIBOSOMAL PROTEIN L36"/>
    <property type="match status" value="1"/>
</dbReference>
<accession>A0AAW1TC17</accession>
<evidence type="ECO:0000313" key="6">
    <source>
        <dbReference type="Proteomes" id="UP001485043"/>
    </source>
</evidence>
<reference evidence="5 6" key="1">
    <citation type="journal article" date="2024" name="Nat. Commun.">
        <title>Phylogenomics reveals the evolutionary origins of lichenization in chlorophyte algae.</title>
        <authorList>
            <person name="Puginier C."/>
            <person name="Libourel C."/>
            <person name="Otte J."/>
            <person name="Skaloud P."/>
            <person name="Haon M."/>
            <person name="Grisel S."/>
            <person name="Petersen M."/>
            <person name="Berrin J.G."/>
            <person name="Delaux P.M."/>
            <person name="Dal Grande F."/>
            <person name="Keller J."/>
        </authorList>
    </citation>
    <scope>NUCLEOTIDE SEQUENCE [LARGE SCALE GENOMIC DNA]</scope>
    <source>
        <strain evidence="5 6">SAG 2523</strain>
    </source>
</reference>
<dbReference type="InterPro" id="IPR000509">
    <property type="entry name" value="Ribosomal_eL36"/>
</dbReference>
<proteinExistence type="inferred from homology"/>
<organism evidence="5 6">
    <name type="scientific">Apatococcus fuscideae</name>
    <dbReference type="NCBI Taxonomy" id="2026836"/>
    <lineage>
        <taxon>Eukaryota</taxon>
        <taxon>Viridiplantae</taxon>
        <taxon>Chlorophyta</taxon>
        <taxon>core chlorophytes</taxon>
        <taxon>Trebouxiophyceae</taxon>
        <taxon>Chlorellales</taxon>
        <taxon>Chlorellaceae</taxon>
        <taxon>Apatococcus</taxon>
    </lineage>
</organism>
<evidence type="ECO:0000256" key="1">
    <source>
        <dbReference type="ARBA" id="ARBA00006509"/>
    </source>
</evidence>
<dbReference type="GO" id="GO:1990904">
    <property type="term" value="C:ribonucleoprotein complex"/>
    <property type="evidence" value="ECO:0007669"/>
    <property type="project" value="UniProtKB-KW"/>
</dbReference>
<evidence type="ECO:0000313" key="5">
    <source>
        <dbReference type="EMBL" id="KAK9866285.1"/>
    </source>
</evidence>
<dbReference type="GO" id="GO:0003735">
    <property type="term" value="F:structural constituent of ribosome"/>
    <property type="evidence" value="ECO:0007669"/>
    <property type="project" value="InterPro"/>
</dbReference>
<dbReference type="AlphaFoldDB" id="A0AAW1TC17"/>
<dbReference type="Pfam" id="PF01158">
    <property type="entry name" value="Ribosomal_L36e"/>
    <property type="match status" value="1"/>
</dbReference>
<evidence type="ECO:0000256" key="2">
    <source>
        <dbReference type="ARBA" id="ARBA00022980"/>
    </source>
</evidence>
<keyword evidence="2 4" id="KW-0689">Ribosomal protein</keyword>
<keyword evidence="3 4" id="KW-0687">Ribonucleoprotein</keyword>
<sequence>MAKSAKSGLAVGFNKGHVVTPLEKKPRPSQRKGGLSKRVKFIREVVRDVAGLAPYERRVTELLKVGKDKRALKLCKRKLGTHLRAKRKREEMGELLRKAKK</sequence>
<dbReference type="GO" id="GO:0006412">
    <property type="term" value="P:translation"/>
    <property type="evidence" value="ECO:0007669"/>
    <property type="project" value="InterPro"/>
</dbReference>
<dbReference type="FunFam" id="1.10.10.1760:FF:000001">
    <property type="entry name" value="60S ribosomal protein L36"/>
    <property type="match status" value="1"/>
</dbReference>
<dbReference type="EMBL" id="JALJOV010000173">
    <property type="protein sequence ID" value="KAK9866285.1"/>
    <property type="molecule type" value="Genomic_DNA"/>
</dbReference>
<protein>
    <recommendedName>
        <fullName evidence="4">60S ribosomal protein L36</fullName>
    </recommendedName>
</protein>
<comment type="caution">
    <text evidence="5">The sequence shown here is derived from an EMBL/GenBank/DDBJ whole genome shotgun (WGS) entry which is preliminary data.</text>
</comment>
<gene>
    <name evidence="5" type="ORF">WJX84_003674</name>
</gene>
<evidence type="ECO:0000256" key="3">
    <source>
        <dbReference type="ARBA" id="ARBA00023274"/>
    </source>
</evidence>